<name>A0A9E8SRV2_9BACT</name>
<evidence type="ECO:0000313" key="2">
    <source>
        <dbReference type="EMBL" id="WAC14612.1"/>
    </source>
</evidence>
<accession>A0A9E8SRV2</accession>
<evidence type="ECO:0000313" key="3">
    <source>
        <dbReference type="Proteomes" id="UP001164653"/>
    </source>
</evidence>
<protein>
    <submittedName>
        <fullName evidence="2">Uncharacterized protein</fullName>
    </submittedName>
</protein>
<dbReference type="RefSeq" id="WP_244819981.1">
    <property type="nucleotide sequence ID" value="NZ_CP112998.1"/>
</dbReference>
<evidence type="ECO:0000256" key="1">
    <source>
        <dbReference type="SAM" id="MobiDB-lite"/>
    </source>
</evidence>
<dbReference type="Proteomes" id="UP001164653">
    <property type="component" value="Chromosome"/>
</dbReference>
<feature type="region of interest" description="Disordered" evidence="1">
    <location>
        <begin position="34"/>
        <end position="60"/>
    </location>
</feature>
<dbReference type="KEGG" id="dpf:ON006_11750"/>
<feature type="compositionally biased region" description="Basic and acidic residues" evidence="1">
    <location>
        <begin position="51"/>
        <end position="60"/>
    </location>
</feature>
<gene>
    <name evidence="2" type="ORF">ON006_11750</name>
</gene>
<sequence length="60" mass="6875">MRHIKETNDTEYNIESEPLTDKAKEEISAFIKNYRSKDAPDKPALSIQKNPKIDSRKAAV</sequence>
<dbReference type="EMBL" id="CP112998">
    <property type="protein sequence ID" value="WAC14612.1"/>
    <property type="molecule type" value="Genomic_DNA"/>
</dbReference>
<organism evidence="2 3">
    <name type="scientific">Dyadobacter pollutisoli</name>
    <dbReference type="NCBI Taxonomy" id="2910158"/>
    <lineage>
        <taxon>Bacteria</taxon>
        <taxon>Pseudomonadati</taxon>
        <taxon>Bacteroidota</taxon>
        <taxon>Cytophagia</taxon>
        <taxon>Cytophagales</taxon>
        <taxon>Spirosomataceae</taxon>
        <taxon>Dyadobacter</taxon>
    </lineage>
</organism>
<reference evidence="2" key="1">
    <citation type="submission" date="2022-11" db="EMBL/GenBank/DDBJ databases">
        <title>Dyadobacter pollutisoli sp. nov., isolated from plastic dumped soil.</title>
        <authorList>
            <person name="Kim J.M."/>
            <person name="Kim K.R."/>
            <person name="Lee J.K."/>
            <person name="Hao L."/>
            <person name="Jeon C.O."/>
        </authorList>
    </citation>
    <scope>NUCLEOTIDE SEQUENCE</scope>
    <source>
        <strain evidence="2">U1</strain>
    </source>
</reference>
<proteinExistence type="predicted"/>
<keyword evidence="3" id="KW-1185">Reference proteome</keyword>
<dbReference type="AlphaFoldDB" id="A0A9E8SRV2"/>